<evidence type="ECO:0000256" key="2">
    <source>
        <dbReference type="ARBA" id="ARBA00022771"/>
    </source>
</evidence>
<dbReference type="SUPFAM" id="SSF57845">
    <property type="entry name" value="B-box zinc-binding domain"/>
    <property type="match status" value="1"/>
</dbReference>
<organism evidence="4 5">
    <name type="scientific">Gymnorhina tibicen</name>
    <name type="common">Australian magpie</name>
    <name type="synonym">Cracticus tibicen</name>
    <dbReference type="NCBI Taxonomy" id="9132"/>
    <lineage>
        <taxon>Eukaryota</taxon>
        <taxon>Metazoa</taxon>
        <taxon>Chordata</taxon>
        <taxon>Craniata</taxon>
        <taxon>Vertebrata</taxon>
        <taxon>Euteleostomi</taxon>
        <taxon>Archelosauria</taxon>
        <taxon>Archosauria</taxon>
        <taxon>Dinosauria</taxon>
        <taxon>Saurischia</taxon>
        <taxon>Theropoda</taxon>
        <taxon>Coelurosauria</taxon>
        <taxon>Aves</taxon>
        <taxon>Neognathae</taxon>
        <taxon>Neoaves</taxon>
        <taxon>Telluraves</taxon>
        <taxon>Australaves</taxon>
        <taxon>Passeriformes</taxon>
        <taxon>Artamidae</taxon>
        <taxon>Gymnorhina</taxon>
    </lineage>
</organism>
<protein>
    <submittedName>
        <fullName evidence="4">TRI29 protein</fullName>
    </submittedName>
</protein>
<dbReference type="EMBL" id="VXAZ01001704">
    <property type="protein sequence ID" value="NXM40081.1"/>
    <property type="molecule type" value="Genomic_DNA"/>
</dbReference>
<keyword evidence="3" id="KW-0862">Zinc</keyword>
<dbReference type="PANTHER" id="PTHR25465">
    <property type="entry name" value="B-BOX DOMAIN CONTAINING"/>
    <property type="match status" value="1"/>
</dbReference>
<evidence type="ECO:0000256" key="3">
    <source>
        <dbReference type="ARBA" id="ARBA00022833"/>
    </source>
</evidence>
<dbReference type="Proteomes" id="UP000579941">
    <property type="component" value="Unassembled WGS sequence"/>
</dbReference>
<dbReference type="AlphaFoldDB" id="A0A7L1AGX3"/>
<sequence>LQPSFHLHNIVQKFMDAPAHQEEEKQKAQCKGKGENSGQPGKVILCDSCLQEPQPAVKTCLSCEASLCQAHLSKHNCKNAWRNHVWIHTGEKLYDAQVLAERRCLKHGKLPECFCEEDWDCICILCSVFSQKDHNIISLEEAFDEAQI</sequence>
<proteinExistence type="predicted"/>
<evidence type="ECO:0000313" key="4">
    <source>
        <dbReference type="EMBL" id="NXM40081.1"/>
    </source>
</evidence>
<name>A0A7L1AGX3_GYMTI</name>
<keyword evidence="5" id="KW-1185">Reference proteome</keyword>
<dbReference type="PANTHER" id="PTHR25465:SF77">
    <property type="entry name" value="E3 UBIQUITIN_ISG15 LIGASE TRIM25"/>
    <property type="match status" value="1"/>
</dbReference>
<gene>
    <name evidence="4" type="primary">Trim29_0</name>
    <name evidence="4" type="ORF">GYMTIB_R15031</name>
</gene>
<comment type="caution">
    <text evidence="4">The sequence shown here is derived from an EMBL/GenBank/DDBJ whole genome shotgun (WGS) entry which is preliminary data.</text>
</comment>
<feature type="non-terminal residue" evidence="4">
    <location>
        <position position="1"/>
    </location>
</feature>
<evidence type="ECO:0000313" key="5">
    <source>
        <dbReference type="Proteomes" id="UP000579941"/>
    </source>
</evidence>
<dbReference type="InterPro" id="IPR051051">
    <property type="entry name" value="E3_ubiq-ligase_TRIM/RNF"/>
</dbReference>
<dbReference type="Gene3D" id="4.10.830.40">
    <property type="match status" value="1"/>
</dbReference>
<dbReference type="GO" id="GO:0008270">
    <property type="term" value="F:zinc ion binding"/>
    <property type="evidence" value="ECO:0007669"/>
    <property type="project" value="UniProtKB-KW"/>
</dbReference>
<reference evidence="4 5" key="1">
    <citation type="submission" date="2019-09" db="EMBL/GenBank/DDBJ databases">
        <title>Bird 10,000 Genomes (B10K) Project - Family phase.</title>
        <authorList>
            <person name="Zhang G."/>
        </authorList>
    </citation>
    <scope>NUCLEOTIDE SEQUENCE [LARGE SCALE GENOMIC DNA]</scope>
    <source>
        <strain evidence="4">B10K-DU-002-05</strain>
        <tissue evidence="4">Muscle</tissue>
    </source>
</reference>
<accession>A0A7L1AGX3</accession>
<keyword evidence="2" id="KW-0863">Zinc-finger</keyword>
<keyword evidence="1" id="KW-0479">Metal-binding</keyword>
<feature type="non-terminal residue" evidence="4">
    <location>
        <position position="148"/>
    </location>
</feature>
<dbReference type="Gene3D" id="3.30.160.60">
    <property type="entry name" value="Classic Zinc Finger"/>
    <property type="match status" value="1"/>
</dbReference>
<evidence type="ECO:0000256" key="1">
    <source>
        <dbReference type="ARBA" id="ARBA00022723"/>
    </source>
</evidence>